<feature type="repeat" description="PPR" evidence="3">
    <location>
        <begin position="479"/>
        <end position="513"/>
    </location>
</feature>
<dbReference type="PROSITE" id="PS51375">
    <property type="entry name" value="PPR"/>
    <property type="match status" value="6"/>
</dbReference>
<dbReference type="GO" id="GO:0031930">
    <property type="term" value="P:mitochondria-nucleus signaling pathway"/>
    <property type="evidence" value="ECO:0007669"/>
    <property type="project" value="TreeGrafter"/>
</dbReference>
<dbReference type="OrthoDB" id="185373at2759"/>
<accession>A0A978V4J8</accession>
<feature type="repeat" description="PPR" evidence="3">
    <location>
        <begin position="373"/>
        <end position="407"/>
    </location>
</feature>
<comment type="similarity">
    <text evidence="1">Belongs to the PPR family. P subfamily.</text>
</comment>
<evidence type="ECO:0000313" key="4">
    <source>
        <dbReference type="EMBL" id="KAH7522281.1"/>
    </source>
</evidence>
<feature type="repeat" description="PPR" evidence="3">
    <location>
        <begin position="338"/>
        <end position="372"/>
    </location>
</feature>
<dbReference type="AlphaFoldDB" id="A0A978V4J8"/>
<evidence type="ECO:0008006" key="6">
    <source>
        <dbReference type="Google" id="ProtNLM"/>
    </source>
</evidence>
<reference evidence="4" key="1">
    <citation type="journal article" date="2021" name="Front. Plant Sci.">
        <title>Chromosome-Scale Genome Assembly for Chinese Sour Jujube and Insights Into Its Genome Evolution and Domestication Signature.</title>
        <authorList>
            <person name="Shen L.-Y."/>
            <person name="Luo H."/>
            <person name="Wang X.-L."/>
            <person name="Wang X.-M."/>
            <person name="Qiu X.-J."/>
            <person name="Liu H."/>
            <person name="Zhou S.-S."/>
            <person name="Jia K.-H."/>
            <person name="Nie S."/>
            <person name="Bao Y.-T."/>
            <person name="Zhang R.-G."/>
            <person name="Yun Q.-Z."/>
            <person name="Chai Y.-H."/>
            <person name="Lu J.-Y."/>
            <person name="Li Y."/>
            <person name="Zhao S.-W."/>
            <person name="Mao J.-F."/>
            <person name="Jia S.-G."/>
            <person name="Mao Y.-M."/>
        </authorList>
    </citation>
    <scope>NUCLEOTIDE SEQUENCE</scope>
    <source>
        <strain evidence="4">AT0</strain>
        <tissue evidence="4">Leaf</tissue>
    </source>
</reference>
<dbReference type="NCBIfam" id="TIGR00756">
    <property type="entry name" value="PPR"/>
    <property type="match status" value="6"/>
</dbReference>
<comment type="caution">
    <text evidence="4">The sequence shown here is derived from an EMBL/GenBank/DDBJ whole genome shotgun (WGS) entry which is preliminary data.</text>
</comment>
<sequence>MLSKLHAQRLFTIPKANKCALQYLLFNPLCTTTESTQLAESPKLPPLSQLFKTKGKVPPAEDSDDDFVIPSLANWVETRKLDDNHDEDVKRYISESTDSDLDEISKILQNRYPSPENVVQALKGCSFNVTDSMVERLLKRYNNDWVPAFGVFNWAKEQTDYKHSPQLYNSIVEILGKAKKFRLMWELVEEMDQLGGYISLLTMAKVIRKLARAGMYKEAIEAFQGIEKYGVKKDVSALNILVEALVKENSVENAHEVVSDIQKSIPLNAHTYNILIYGWCKARKLDNAKKTMEEMERNGFCPDVVSYTCLIKSYCGDKDFHKVDKILDEMQEKGCKPNIITYTVIMHALGKAKEITAALGVYERMKKDGCVPDAPFYSSLIYTLSTAGRLKDARDVFEDMPNQGVTRDLLTYNTMITCLCGHSQEEAALKLLKQMVEEDYCKPDLKTYAPLLKMCCRKKRMKVLSFLLNHMLKNDVSIEAGTYSLLVNQLWKNGKVEEACSFFEEMVSKGFVLKDSTFKMLKEGLEAKNMVEARKKIEELMCQANNK</sequence>
<protein>
    <recommendedName>
        <fullName evidence="6">Pentatricopeptide repeat-containing protein At3g22670, mitochondrial</fullName>
    </recommendedName>
</protein>
<feature type="repeat" description="PPR" evidence="3">
    <location>
        <begin position="268"/>
        <end position="302"/>
    </location>
</feature>
<dbReference type="InterPro" id="IPR002885">
    <property type="entry name" value="PPR_rpt"/>
</dbReference>
<evidence type="ECO:0000256" key="2">
    <source>
        <dbReference type="ARBA" id="ARBA00022737"/>
    </source>
</evidence>
<dbReference type="SUPFAM" id="SSF48452">
    <property type="entry name" value="TPR-like"/>
    <property type="match status" value="1"/>
</dbReference>
<dbReference type="Gene3D" id="1.25.40.10">
    <property type="entry name" value="Tetratricopeptide repeat domain"/>
    <property type="match status" value="3"/>
</dbReference>
<dbReference type="GO" id="GO:0010019">
    <property type="term" value="P:chloroplast-nucleus signaling pathway"/>
    <property type="evidence" value="ECO:0007669"/>
    <property type="project" value="TreeGrafter"/>
</dbReference>
<dbReference type="Pfam" id="PF01535">
    <property type="entry name" value="PPR"/>
    <property type="match status" value="4"/>
</dbReference>
<gene>
    <name evidence="4" type="ORF">FEM48_Zijuj07G0121700</name>
</gene>
<name>A0A978V4J8_ZIZJJ</name>
<dbReference type="InterPro" id="IPR011990">
    <property type="entry name" value="TPR-like_helical_dom_sf"/>
</dbReference>
<feature type="repeat" description="PPR" evidence="3">
    <location>
        <begin position="303"/>
        <end position="337"/>
    </location>
</feature>
<evidence type="ECO:0000256" key="1">
    <source>
        <dbReference type="ARBA" id="ARBA00007626"/>
    </source>
</evidence>
<dbReference type="EMBL" id="JAEACU010000007">
    <property type="protein sequence ID" value="KAH7522281.1"/>
    <property type="molecule type" value="Genomic_DNA"/>
</dbReference>
<evidence type="ECO:0000256" key="3">
    <source>
        <dbReference type="PROSITE-ProRule" id="PRU00708"/>
    </source>
</evidence>
<keyword evidence="2" id="KW-0677">Repeat</keyword>
<dbReference type="GO" id="GO:0009507">
    <property type="term" value="C:chloroplast"/>
    <property type="evidence" value="ECO:0007669"/>
    <property type="project" value="TreeGrafter"/>
</dbReference>
<proteinExistence type="inferred from homology"/>
<feature type="repeat" description="PPR" evidence="3">
    <location>
        <begin position="408"/>
        <end position="442"/>
    </location>
</feature>
<dbReference type="Proteomes" id="UP000813462">
    <property type="component" value="Unassembled WGS sequence"/>
</dbReference>
<evidence type="ECO:0000313" key="5">
    <source>
        <dbReference type="Proteomes" id="UP000813462"/>
    </source>
</evidence>
<dbReference type="Pfam" id="PF13041">
    <property type="entry name" value="PPR_2"/>
    <property type="match status" value="2"/>
</dbReference>
<dbReference type="PANTHER" id="PTHR47936:SF1">
    <property type="entry name" value="PENTATRICOPEPTIDE REPEAT-CONTAINING PROTEIN GUN1, CHLOROPLASTIC"/>
    <property type="match status" value="1"/>
</dbReference>
<dbReference type="Pfam" id="PF12854">
    <property type="entry name" value="PPR_1"/>
    <property type="match status" value="1"/>
</dbReference>
<organism evidence="4 5">
    <name type="scientific">Ziziphus jujuba var. spinosa</name>
    <dbReference type="NCBI Taxonomy" id="714518"/>
    <lineage>
        <taxon>Eukaryota</taxon>
        <taxon>Viridiplantae</taxon>
        <taxon>Streptophyta</taxon>
        <taxon>Embryophyta</taxon>
        <taxon>Tracheophyta</taxon>
        <taxon>Spermatophyta</taxon>
        <taxon>Magnoliopsida</taxon>
        <taxon>eudicotyledons</taxon>
        <taxon>Gunneridae</taxon>
        <taxon>Pentapetalae</taxon>
        <taxon>rosids</taxon>
        <taxon>fabids</taxon>
        <taxon>Rosales</taxon>
        <taxon>Rhamnaceae</taxon>
        <taxon>Paliureae</taxon>
        <taxon>Ziziphus</taxon>
    </lineage>
</organism>
<dbReference type="PANTHER" id="PTHR47936">
    <property type="entry name" value="PPR_LONG DOMAIN-CONTAINING PROTEIN"/>
    <property type="match status" value="1"/>
</dbReference>